<reference evidence="6 7" key="1">
    <citation type="submission" date="2019-01" db="EMBL/GenBank/DDBJ databases">
        <title>Draft genome sequences of Macrococcus caseolyticus, Macrococcus canis, Macrococcus bohemicus and Macrococcus goetzii.</title>
        <authorList>
            <person name="Mazhar S."/>
            <person name="Altermann E."/>
            <person name="Hill C."/>
            <person name="Mcauliffe O."/>
        </authorList>
    </citation>
    <scope>NUCLEOTIDE SEQUENCE [LARGE SCALE GENOMIC DNA]</scope>
    <source>
        <strain evidence="6 7">DPC7162</strain>
    </source>
</reference>
<evidence type="ECO:0000256" key="2">
    <source>
        <dbReference type="ARBA" id="ARBA00022676"/>
    </source>
</evidence>
<dbReference type="SUPFAM" id="SSF53448">
    <property type="entry name" value="Nucleotide-diphospho-sugar transferases"/>
    <property type="match status" value="1"/>
</dbReference>
<dbReference type="Pfam" id="PF00535">
    <property type="entry name" value="Glycos_transf_2"/>
    <property type="match status" value="1"/>
</dbReference>
<keyword evidence="2" id="KW-0328">Glycosyltransferase</keyword>
<evidence type="ECO:0000313" key="7">
    <source>
        <dbReference type="Proteomes" id="UP000294865"/>
    </source>
</evidence>
<dbReference type="InterPro" id="IPR001173">
    <property type="entry name" value="Glyco_trans_2-like"/>
</dbReference>
<dbReference type="PANTHER" id="PTHR22916">
    <property type="entry name" value="GLYCOSYLTRANSFERASE"/>
    <property type="match status" value="1"/>
</dbReference>
<dbReference type="InterPro" id="IPR055259">
    <property type="entry name" value="YkvP/CgeB_Glyco_trans-like"/>
</dbReference>
<feature type="domain" description="Glycosyltransferase 2-like" evidence="4">
    <location>
        <begin position="537"/>
        <end position="671"/>
    </location>
</feature>
<dbReference type="InterPro" id="IPR029044">
    <property type="entry name" value="Nucleotide-diphossugar_trans"/>
</dbReference>
<dbReference type="Gene3D" id="3.90.550.10">
    <property type="entry name" value="Spore Coat Polysaccharide Biosynthesis Protein SpsA, Chain A"/>
    <property type="match status" value="1"/>
</dbReference>
<accession>A0A4R6C670</accession>
<dbReference type="EMBL" id="SDQG01000002">
    <property type="protein sequence ID" value="TDM17535.1"/>
    <property type="molecule type" value="Genomic_DNA"/>
</dbReference>
<evidence type="ECO:0000259" key="5">
    <source>
        <dbReference type="Pfam" id="PF13524"/>
    </source>
</evidence>
<dbReference type="AlphaFoldDB" id="A0A4R6C670"/>
<keyword evidence="3 6" id="KW-0808">Transferase</keyword>
<sequence>MSKVERYRAYYEMLETNYNLAKYHLLNDSEYHSFHNYFKLVDEKAKVDFLNEIETYFPNLKNVKPSAYYQKSDKKVGIICDEFLYNSFKDVSNLVYISHNDIDRLSEIDIDYFMYATSWRGIDMTWEGSASPSNDLRQDIYKVIHHFKERGIKTVFYSKEDPVNYNLFKDISILCDVVFTSAMEMVPTYVELCGHVNVHSLQFGINPNYHNPVGTRSNYASDVKNDVIFAGSWLTKYPTRNKETSMILDGLINAEKDFTIIDRNLNLKKDRYLFPVKYIPYLTYPMNHEDLMNTHKLYRWAINLNSVKYSETMFANRIFELQAFGILLLSNYSVGVNNQFPNVFMINNHSDVAPIVNNYSERDLREFQGKAIRNVFREHTTYHRFSYIENIVLDSPMMKEQNKILVVNQDESDKVRENFERQMYVDATLINKSELNSTNLKEYDYITFMSKQNIYGEYYLEDLLTPFKYVDVDFVTKNGTGEVHNLTDHFKDINTTMFKVNAIDGIEELNTLSNGYLADDIELENNYHAPKSSKKLSVIVPIHNNGVYLEDKCFASLRRSSIFDQMEIVFVNDGSTDDETIKIINRIRRKYPNHILYKEFDEGSGSASRPRNIGVEIATSPYITYLDPDNEAMGDGYGKLFDRLMSDDSLDLVVGNIMKEDNVRRSNFNFAQTIKKYNHNSLLIEDTHQFMKDSGLRAQSIQALIVKKSIILDNNIKMVEGAAGQDTMFFQELMLYSKNVAAINAYIHMYYAAVSGSVTNTIGAKFFDKYYKLETERIPFLKKHKLLDAYMTERFNFYVKGWYMVRFDRIKPEERHEAITRFLDIYSLYDGIKRPQDIELNQTIEQLKREVNYKE</sequence>
<evidence type="ECO:0000256" key="3">
    <source>
        <dbReference type="ARBA" id="ARBA00022679"/>
    </source>
</evidence>
<dbReference type="PANTHER" id="PTHR22916:SF51">
    <property type="entry name" value="GLYCOSYLTRANSFERASE EPSH-RELATED"/>
    <property type="match status" value="1"/>
</dbReference>
<evidence type="ECO:0000256" key="1">
    <source>
        <dbReference type="ARBA" id="ARBA00006739"/>
    </source>
</evidence>
<name>A0A4R6C670_9STAP</name>
<comment type="caution">
    <text evidence="6">The sequence shown here is derived from an EMBL/GenBank/DDBJ whole genome shotgun (WGS) entry which is preliminary data.</text>
</comment>
<evidence type="ECO:0000259" key="4">
    <source>
        <dbReference type="Pfam" id="PF00535"/>
    </source>
</evidence>
<dbReference type="Pfam" id="PF13524">
    <property type="entry name" value="Glyco_trans_1_2"/>
    <property type="match status" value="1"/>
</dbReference>
<gene>
    <name evidence="6" type="ORF">ETI04_06325</name>
</gene>
<evidence type="ECO:0000313" key="6">
    <source>
        <dbReference type="EMBL" id="TDM17535.1"/>
    </source>
</evidence>
<organism evidence="6 7">
    <name type="scientific">Macrococcoides canis</name>
    <dbReference type="NCBI Taxonomy" id="1855823"/>
    <lineage>
        <taxon>Bacteria</taxon>
        <taxon>Bacillati</taxon>
        <taxon>Bacillota</taxon>
        <taxon>Bacilli</taxon>
        <taxon>Bacillales</taxon>
        <taxon>Staphylococcaceae</taxon>
        <taxon>Macrococcoides</taxon>
    </lineage>
</organism>
<dbReference type="CDD" id="cd00761">
    <property type="entry name" value="Glyco_tranf_GTA_type"/>
    <property type="match status" value="1"/>
</dbReference>
<feature type="domain" description="Spore protein YkvP/CgeB glycosyl transferase-like" evidence="5">
    <location>
        <begin position="287"/>
        <end position="389"/>
    </location>
</feature>
<protein>
    <submittedName>
        <fullName evidence="6">Glycosyltransferase</fullName>
    </submittedName>
</protein>
<comment type="similarity">
    <text evidence="1">Belongs to the glycosyltransferase 2 family.</text>
</comment>
<dbReference type="GO" id="GO:0016757">
    <property type="term" value="F:glycosyltransferase activity"/>
    <property type="evidence" value="ECO:0007669"/>
    <property type="project" value="UniProtKB-KW"/>
</dbReference>
<proteinExistence type="inferred from homology"/>
<dbReference type="Proteomes" id="UP000294865">
    <property type="component" value="Unassembled WGS sequence"/>
</dbReference>